<accession>A0A5C7HKI8</accession>
<proteinExistence type="predicted"/>
<organism evidence="1 2">
    <name type="scientific">Acer yangbiense</name>
    <dbReference type="NCBI Taxonomy" id="1000413"/>
    <lineage>
        <taxon>Eukaryota</taxon>
        <taxon>Viridiplantae</taxon>
        <taxon>Streptophyta</taxon>
        <taxon>Embryophyta</taxon>
        <taxon>Tracheophyta</taxon>
        <taxon>Spermatophyta</taxon>
        <taxon>Magnoliopsida</taxon>
        <taxon>eudicotyledons</taxon>
        <taxon>Gunneridae</taxon>
        <taxon>Pentapetalae</taxon>
        <taxon>rosids</taxon>
        <taxon>malvids</taxon>
        <taxon>Sapindales</taxon>
        <taxon>Sapindaceae</taxon>
        <taxon>Hippocastanoideae</taxon>
        <taxon>Acereae</taxon>
        <taxon>Acer</taxon>
    </lineage>
</organism>
<dbReference type="EMBL" id="VAHF01000008">
    <property type="protein sequence ID" value="TXG57414.1"/>
    <property type="molecule type" value="Genomic_DNA"/>
</dbReference>
<evidence type="ECO:0000313" key="2">
    <source>
        <dbReference type="Proteomes" id="UP000323000"/>
    </source>
</evidence>
<keyword evidence="2" id="KW-1185">Reference proteome</keyword>
<comment type="caution">
    <text evidence="1">The sequence shown here is derived from an EMBL/GenBank/DDBJ whole genome shotgun (WGS) entry which is preliminary data.</text>
</comment>
<sequence>MEEDEEKKPKPLQQPCFNCLDRRLKSDFSNQLLFSYGVSDSPLPSSSSAVVQMSNSGGETCSASQFVLVYLPSDEHEHEHDCFIEYVNEYGLETNGGSNNQDPAKIGVGIVDEQPASLDSLSNGGRKTPLDGIGFKASTCNCAGRDSCLRTMTALYLIARIGICSYSIFEEIASDFLSGGLEDHILCSLSLLIERKASGRDSVNFLRLLGIPS</sequence>
<dbReference type="OrthoDB" id="29306at2759"/>
<gene>
    <name evidence="1" type="ORF">EZV62_018727</name>
</gene>
<dbReference type="AlphaFoldDB" id="A0A5C7HKI8"/>
<evidence type="ECO:0000313" key="1">
    <source>
        <dbReference type="EMBL" id="TXG57414.1"/>
    </source>
</evidence>
<name>A0A5C7HKI8_9ROSI</name>
<dbReference type="Proteomes" id="UP000323000">
    <property type="component" value="Chromosome 8"/>
</dbReference>
<protein>
    <submittedName>
        <fullName evidence="1">Uncharacterized protein</fullName>
    </submittedName>
</protein>
<reference evidence="2" key="1">
    <citation type="journal article" date="2019" name="Gigascience">
        <title>De novo genome assembly of the endangered Acer yangbiense, a plant species with extremely small populations endemic to Yunnan Province, China.</title>
        <authorList>
            <person name="Yang J."/>
            <person name="Wariss H.M."/>
            <person name="Tao L."/>
            <person name="Zhang R."/>
            <person name="Yun Q."/>
            <person name="Hollingsworth P."/>
            <person name="Dao Z."/>
            <person name="Luo G."/>
            <person name="Guo H."/>
            <person name="Ma Y."/>
            <person name="Sun W."/>
        </authorList>
    </citation>
    <scope>NUCLEOTIDE SEQUENCE [LARGE SCALE GENOMIC DNA]</scope>
    <source>
        <strain evidence="2">cv. Malutang</strain>
    </source>
</reference>